<evidence type="ECO:0000256" key="1">
    <source>
        <dbReference type="SAM" id="MobiDB-lite"/>
    </source>
</evidence>
<dbReference type="EMBL" id="BSXT01000719">
    <property type="protein sequence ID" value="GMF32990.1"/>
    <property type="molecule type" value="Genomic_DNA"/>
</dbReference>
<dbReference type="InterPro" id="IPR049203">
    <property type="entry name" value="DUF6818"/>
</dbReference>
<proteinExistence type="predicted"/>
<organism evidence="3 4">
    <name type="scientific">Phytophthora fragariaefolia</name>
    <dbReference type="NCBI Taxonomy" id="1490495"/>
    <lineage>
        <taxon>Eukaryota</taxon>
        <taxon>Sar</taxon>
        <taxon>Stramenopiles</taxon>
        <taxon>Oomycota</taxon>
        <taxon>Peronosporomycetes</taxon>
        <taxon>Peronosporales</taxon>
        <taxon>Peronosporaceae</taxon>
        <taxon>Phytophthora</taxon>
    </lineage>
</organism>
<dbReference type="PANTHER" id="PTHR34409">
    <property type="entry name" value="SET DOMAIN-CONTAINING PROTEIN"/>
    <property type="match status" value="1"/>
</dbReference>
<gene>
    <name evidence="3" type="ORF">Pfra01_000802300</name>
</gene>
<feature type="region of interest" description="Disordered" evidence="1">
    <location>
        <begin position="154"/>
        <end position="216"/>
    </location>
</feature>
<reference evidence="3" key="1">
    <citation type="submission" date="2023-04" db="EMBL/GenBank/DDBJ databases">
        <title>Phytophthora fragariaefolia NBRC 109709.</title>
        <authorList>
            <person name="Ichikawa N."/>
            <person name="Sato H."/>
            <person name="Tonouchi N."/>
        </authorList>
    </citation>
    <scope>NUCLEOTIDE SEQUENCE</scope>
    <source>
        <strain evidence="3">NBRC 109709</strain>
    </source>
</reference>
<dbReference type="OrthoDB" id="123120at2759"/>
<evidence type="ECO:0000313" key="4">
    <source>
        <dbReference type="Proteomes" id="UP001165121"/>
    </source>
</evidence>
<feature type="region of interest" description="Disordered" evidence="1">
    <location>
        <begin position="129"/>
        <end position="148"/>
    </location>
</feature>
<accession>A0A9W7CH54</accession>
<sequence length="234" mass="25877">MRASASESYPSDSKHSAYQLGFDLAGNGVRIGELDVWDRSRLVEASNSRFDRMSDNTRRRGRQPGYQNYSIEEQILLCNVADKFKPLGRIMWEDAAAEYNDRRARNWVHRESLKRTFRSLYSKTFEEKAGAHTRNDSFDQGDDGGQLSRELDAATSTKKAGMPEGEVRDEVNYESSESLGEEGDDIACGKEDSQASIPPLEGDTAPSFGPPELGAVGVVMTSTGNFDSSLADEV</sequence>
<dbReference type="Pfam" id="PF20681">
    <property type="entry name" value="DUF6818"/>
    <property type="match status" value="1"/>
</dbReference>
<comment type="caution">
    <text evidence="3">The sequence shown here is derived from an EMBL/GenBank/DDBJ whole genome shotgun (WGS) entry which is preliminary data.</text>
</comment>
<dbReference type="Proteomes" id="UP001165121">
    <property type="component" value="Unassembled WGS sequence"/>
</dbReference>
<evidence type="ECO:0000313" key="3">
    <source>
        <dbReference type="EMBL" id="GMF32990.1"/>
    </source>
</evidence>
<name>A0A9W7CH54_9STRA</name>
<keyword evidence="4" id="KW-1185">Reference proteome</keyword>
<feature type="domain" description="DUF6818" evidence="2">
    <location>
        <begin position="86"/>
        <end position="123"/>
    </location>
</feature>
<protein>
    <submittedName>
        <fullName evidence="3">Unnamed protein product</fullName>
    </submittedName>
</protein>
<dbReference type="PANTHER" id="PTHR34409:SF1">
    <property type="entry name" value="MYB-LIKE DOMAIN-CONTAINING PROTEIN"/>
    <property type="match status" value="1"/>
</dbReference>
<evidence type="ECO:0000259" key="2">
    <source>
        <dbReference type="Pfam" id="PF20681"/>
    </source>
</evidence>
<dbReference type="AlphaFoldDB" id="A0A9W7CH54"/>